<gene>
    <name evidence="1" type="ORF">CFOL_v3_05552</name>
</gene>
<name>A0A1Q3B247_CEPFO</name>
<dbReference type="Proteomes" id="UP000187406">
    <property type="component" value="Unassembled WGS sequence"/>
</dbReference>
<sequence>MIVNGYDKGCVVIIGLYQTSFYPTSRIYRQFGKPQRAINVNYTFPVRDVRQVHISRISSIWSQRNCWAMPCNMRLDYVSPDNDYFIRLIMDITKEERASTSSLIPLT</sequence>
<dbReference type="AlphaFoldDB" id="A0A1Q3B247"/>
<evidence type="ECO:0000313" key="2">
    <source>
        <dbReference type="Proteomes" id="UP000187406"/>
    </source>
</evidence>
<proteinExistence type="predicted"/>
<comment type="caution">
    <text evidence="1">The sequence shown here is derived from an EMBL/GenBank/DDBJ whole genome shotgun (WGS) entry which is preliminary data.</text>
</comment>
<organism evidence="1 2">
    <name type="scientific">Cephalotus follicularis</name>
    <name type="common">Albany pitcher plant</name>
    <dbReference type="NCBI Taxonomy" id="3775"/>
    <lineage>
        <taxon>Eukaryota</taxon>
        <taxon>Viridiplantae</taxon>
        <taxon>Streptophyta</taxon>
        <taxon>Embryophyta</taxon>
        <taxon>Tracheophyta</taxon>
        <taxon>Spermatophyta</taxon>
        <taxon>Magnoliopsida</taxon>
        <taxon>eudicotyledons</taxon>
        <taxon>Gunneridae</taxon>
        <taxon>Pentapetalae</taxon>
        <taxon>rosids</taxon>
        <taxon>fabids</taxon>
        <taxon>Oxalidales</taxon>
        <taxon>Cephalotaceae</taxon>
        <taxon>Cephalotus</taxon>
    </lineage>
</organism>
<keyword evidence="2" id="KW-1185">Reference proteome</keyword>
<reference evidence="2" key="1">
    <citation type="submission" date="2016-04" db="EMBL/GenBank/DDBJ databases">
        <title>Cephalotus genome sequencing.</title>
        <authorList>
            <person name="Fukushima K."/>
            <person name="Hasebe M."/>
            <person name="Fang X."/>
        </authorList>
    </citation>
    <scope>NUCLEOTIDE SEQUENCE [LARGE SCALE GENOMIC DNA]</scope>
    <source>
        <strain evidence="2">cv. St1</strain>
    </source>
</reference>
<dbReference type="InParanoid" id="A0A1Q3B247"/>
<protein>
    <submittedName>
        <fullName evidence="1">Uncharacterized protein</fullName>
    </submittedName>
</protein>
<accession>A0A1Q3B247</accession>
<evidence type="ECO:0000313" key="1">
    <source>
        <dbReference type="EMBL" id="GAV62028.1"/>
    </source>
</evidence>
<dbReference type="EMBL" id="BDDD01000235">
    <property type="protein sequence ID" value="GAV62028.1"/>
    <property type="molecule type" value="Genomic_DNA"/>
</dbReference>